<keyword evidence="3" id="KW-1185">Reference proteome</keyword>
<evidence type="ECO:0000256" key="1">
    <source>
        <dbReference type="SAM" id="MobiDB-lite"/>
    </source>
</evidence>
<reference evidence="2" key="1">
    <citation type="submission" date="2020-03" db="EMBL/GenBank/DDBJ databases">
        <authorList>
            <person name="Weist P."/>
        </authorList>
    </citation>
    <scope>NUCLEOTIDE SEQUENCE</scope>
</reference>
<feature type="region of interest" description="Disordered" evidence="1">
    <location>
        <begin position="134"/>
        <end position="153"/>
    </location>
</feature>
<organism evidence="2 3">
    <name type="scientific">Pleuronectes platessa</name>
    <name type="common">European plaice</name>
    <dbReference type="NCBI Taxonomy" id="8262"/>
    <lineage>
        <taxon>Eukaryota</taxon>
        <taxon>Metazoa</taxon>
        <taxon>Chordata</taxon>
        <taxon>Craniata</taxon>
        <taxon>Vertebrata</taxon>
        <taxon>Euteleostomi</taxon>
        <taxon>Actinopterygii</taxon>
        <taxon>Neopterygii</taxon>
        <taxon>Teleostei</taxon>
        <taxon>Neoteleostei</taxon>
        <taxon>Acanthomorphata</taxon>
        <taxon>Carangaria</taxon>
        <taxon>Pleuronectiformes</taxon>
        <taxon>Pleuronectoidei</taxon>
        <taxon>Pleuronectidae</taxon>
        <taxon>Pleuronectes</taxon>
    </lineage>
</organism>
<name>A0A9N7YJZ2_PLEPL</name>
<proteinExistence type="predicted"/>
<comment type="caution">
    <text evidence="2">The sequence shown here is derived from an EMBL/GenBank/DDBJ whole genome shotgun (WGS) entry which is preliminary data.</text>
</comment>
<evidence type="ECO:0000313" key="3">
    <source>
        <dbReference type="Proteomes" id="UP001153269"/>
    </source>
</evidence>
<dbReference type="EMBL" id="CADEAL010001166">
    <property type="protein sequence ID" value="CAB1429737.1"/>
    <property type="molecule type" value="Genomic_DNA"/>
</dbReference>
<sequence length="153" mass="16419">MMKKMKKRMKKKMMKTMQPVHLVLSTSGSSPPGFSGGGSGVLSVPAARILSPPRCGLLRVPLQPLAPPADYGGRGGGARGGGGGGEEEEEEEEINKSSIVWGAGGRGDDVTHYRDQLVTWTELNIVLQPKIETNDPTKHQQGAHCQHTEQINH</sequence>
<protein>
    <submittedName>
        <fullName evidence="2">Uncharacterized protein</fullName>
    </submittedName>
</protein>
<dbReference type="AlphaFoldDB" id="A0A9N7YJZ2"/>
<feature type="region of interest" description="Disordered" evidence="1">
    <location>
        <begin position="65"/>
        <end position="106"/>
    </location>
</feature>
<gene>
    <name evidence="2" type="ORF">PLEPLA_LOCUS17717</name>
</gene>
<feature type="compositionally biased region" description="Gly residues" evidence="1">
    <location>
        <begin position="72"/>
        <end position="84"/>
    </location>
</feature>
<evidence type="ECO:0000313" key="2">
    <source>
        <dbReference type="EMBL" id="CAB1429737.1"/>
    </source>
</evidence>
<dbReference type="Proteomes" id="UP001153269">
    <property type="component" value="Unassembled WGS sequence"/>
</dbReference>
<accession>A0A9N7YJZ2</accession>